<sequence>MTIEHVSTVSKLRKLLERKQFGENITIPKRDMQIPSGCRETLLGDPNGSHKQYRCDQNDQNIHILEYDDRYEVHKDRVDPRKDPLGHLISDSPETLTALGVAIFSFVKLKNDPQKAVIVSTMAGIFAYYSLKNM</sequence>
<protein>
    <submittedName>
        <fullName evidence="1">Uncharacterized protein</fullName>
    </submittedName>
</protein>
<dbReference type="Proteomes" id="UP000614580">
    <property type="component" value="Unassembled WGS sequence"/>
</dbReference>
<evidence type="ECO:0000313" key="2">
    <source>
        <dbReference type="Proteomes" id="UP000614580"/>
    </source>
</evidence>
<gene>
    <name evidence="1" type="ORF">DNFNHJIP_00530</name>
</gene>
<evidence type="ECO:0000313" key="1">
    <source>
        <dbReference type="EMBL" id="CAD7767123.1"/>
    </source>
</evidence>
<comment type="caution">
    <text evidence="1">The sequence shown here is derived from an EMBL/GenBank/DDBJ whole genome shotgun (WGS) entry which is preliminary data.</text>
</comment>
<accession>A0A812A3A8</accession>
<dbReference type="EMBL" id="CAJHZY010000062">
    <property type="protein sequence ID" value="CAD7767123.1"/>
    <property type="molecule type" value="Genomic_DNA"/>
</dbReference>
<proteinExistence type="predicted"/>
<name>A0A812A3A8_9EURY</name>
<reference evidence="1" key="1">
    <citation type="submission" date="2020-12" db="EMBL/GenBank/DDBJ databases">
        <authorList>
            <person name="Hahn C.J."/>
            <person name="Laso-Perez R."/>
            <person name="Vulcano F."/>
            <person name="Vaziourakis K.-M."/>
            <person name="Stokke R."/>
            <person name="Steen I.H."/>
            <person name="Teske A."/>
            <person name="Boetius A."/>
            <person name="Liebeke M."/>
            <person name="Amann R."/>
            <person name="Knittel K."/>
        </authorList>
    </citation>
    <scope>NUCLEOTIDE SEQUENCE</scope>
    <source>
        <strain evidence="1">Gfbio:c6db26ca-90af-429b-aeed-0e3e8aed0b5e:GoM-Arc1_AMV-AAA_792_C10</strain>
    </source>
</reference>
<organism evidence="1 2">
    <name type="scientific">Candidatus Argoarchaeum ethanivorans</name>
    <dbReference type="NCBI Taxonomy" id="2608793"/>
    <lineage>
        <taxon>Archaea</taxon>
        <taxon>Methanobacteriati</taxon>
        <taxon>Methanobacteriota</taxon>
        <taxon>Stenosarchaea group</taxon>
        <taxon>Methanomicrobia</taxon>
        <taxon>Methanosarcinales</taxon>
        <taxon>Methanosarcinales incertae sedis</taxon>
        <taxon>GOM Arc I cluster</taxon>
        <taxon>Candidatus Argoarchaeum</taxon>
    </lineage>
</organism>
<dbReference type="AlphaFoldDB" id="A0A812A3A8"/>